<feature type="region of interest" description="Disordered" evidence="1">
    <location>
        <begin position="553"/>
        <end position="575"/>
    </location>
</feature>
<dbReference type="Proteomes" id="UP000799291">
    <property type="component" value="Unassembled WGS sequence"/>
</dbReference>
<gene>
    <name evidence="6" type="ORF">K458DRAFT_488378</name>
</gene>
<feature type="domain" description="Hydantoinase A/oxoprolinase" evidence="2">
    <location>
        <begin position="206"/>
        <end position="377"/>
    </location>
</feature>
<dbReference type="EMBL" id="MU005586">
    <property type="protein sequence ID" value="KAF2682591.1"/>
    <property type="molecule type" value="Genomic_DNA"/>
</dbReference>
<dbReference type="Gene3D" id="3.40.1610.10">
    <property type="entry name" value="CV3147-like domain"/>
    <property type="match status" value="1"/>
</dbReference>
<proteinExistence type="predicted"/>
<evidence type="ECO:0000259" key="2">
    <source>
        <dbReference type="Pfam" id="PF01968"/>
    </source>
</evidence>
<dbReference type="PANTHER" id="PTHR11365">
    <property type="entry name" value="5-OXOPROLINASE RELATED"/>
    <property type="match status" value="1"/>
</dbReference>
<dbReference type="InterPro" id="IPR002821">
    <property type="entry name" value="Hydantoinase_A"/>
</dbReference>
<dbReference type="Pfam" id="PF20906">
    <property type="entry name" value="S-Me-THD_C"/>
    <property type="match status" value="1"/>
</dbReference>
<evidence type="ECO:0000313" key="7">
    <source>
        <dbReference type="Proteomes" id="UP000799291"/>
    </source>
</evidence>
<reference evidence="6" key="1">
    <citation type="journal article" date="2020" name="Stud. Mycol.">
        <title>101 Dothideomycetes genomes: a test case for predicting lifestyles and emergence of pathogens.</title>
        <authorList>
            <person name="Haridas S."/>
            <person name="Albert R."/>
            <person name="Binder M."/>
            <person name="Bloem J."/>
            <person name="Labutti K."/>
            <person name="Salamov A."/>
            <person name="Andreopoulos B."/>
            <person name="Baker S."/>
            <person name="Barry K."/>
            <person name="Bills G."/>
            <person name="Bluhm B."/>
            <person name="Cannon C."/>
            <person name="Castanera R."/>
            <person name="Culley D."/>
            <person name="Daum C."/>
            <person name="Ezra D."/>
            <person name="Gonzalez J."/>
            <person name="Henrissat B."/>
            <person name="Kuo A."/>
            <person name="Liang C."/>
            <person name="Lipzen A."/>
            <person name="Lutzoni F."/>
            <person name="Magnuson J."/>
            <person name="Mondo S."/>
            <person name="Nolan M."/>
            <person name="Ohm R."/>
            <person name="Pangilinan J."/>
            <person name="Park H.-J."/>
            <person name="Ramirez L."/>
            <person name="Alfaro M."/>
            <person name="Sun H."/>
            <person name="Tritt A."/>
            <person name="Yoshinaga Y."/>
            <person name="Zwiers L.-H."/>
            <person name="Turgeon B."/>
            <person name="Goodwin S."/>
            <person name="Spatafora J."/>
            <person name="Crous P."/>
            <person name="Grigoriev I."/>
        </authorList>
    </citation>
    <scope>NUCLEOTIDE SEQUENCE</scope>
    <source>
        <strain evidence="6">CBS 122367</strain>
    </source>
</reference>
<dbReference type="PANTHER" id="PTHR11365:SF10">
    <property type="entry name" value="HYDANTOINASE_OXOPROLINASE"/>
    <property type="match status" value="1"/>
</dbReference>
<dbReference type="InterPro" id="IPR043129">
    <property type="entry name" value="ATPase_NBD"/>
</dbReference>
<dbReference type="FunFam" id="3.40.1610.10:FF:000001">
    <property type="entry name" value="Hydantoinase, putative"/>
    <property type="match status" value="1"/>
</dbReference>
<sequence>MHKNLRIGVDVGGTNTDGVVIDPTRSAQADRGIISWHKAPTTTNPSHGIAEAITTMFKSASVDPSSIASVTIGTTHFVNAVITRDVTRLSRVAVIRLSGPFSKHAPPCIDWPSPLRNLILGHYALVKGGLEVDGSLISDITEAEIVEQCNIIKEKGIKSIVVNGVFSPIDTIERQEERAAEVVKRELGDVDVVLSKTVANLGFLERENAAILNASILAFARQTISSFQTPIKKLGLTCPVFITQNDGTILSGDAAAHLPIRTFSSGPTNSMRGAAFLVGNGEGKGETMMVVDVGGTTTDVGLLMANGFPRQQAAYSELSGVRMNFSYPDVKSIGLGGGSLVRRVDGKMHVGPESVGYKLPEKALVFGGDVATATDYTVASSDDVKIGEPEKVRGKLSKEDVEAFKAETKRMLEHIIDTMKTSPDDLPVLLVGGGAVIAPDDLKGASRVIKPEWSGVANAIGAAMARVSAVIDTVKSTEKKTTKELLAEIEAEAKQKTVEAGALAEFVEIVEVETLPLQYIAHKTRFIVRAAGDFDFSRSSDFAKLDIASADDQPARSENSLANGIGPPSTEATKTEEDPAIDVDFATYVPKVLKREWHISETDLQWITIGCYILGTGGGGSPYSTMLRVRGILRAGGIIRIVSPDDLKDDDRVGCGGGAGSPTVGIEKLAGDERRMMQAQEHLYKLYEGGRATHVIPLEIGGSNGLQGFVLCASTNMNIPCVDGDWMGRAYPTKWQTTPVVFGEREIVFAPVSIADGNGNVLYMPTATSDLKVEQVIRAALSQMGSAVGCADGPVTGAETRRWAVEHTLSLSWRIGREVAKARKENRTDNVAEAIIDAVGGPETARILFKGKIVGVERKLWMGHIYGEVIIEGPANSEYTGKIKIPFKNENIAAIKLHEGEESKTGEERNEDVLAIVPDLISVIDAQNGEAIGTPEYRYGLLVLVIGITASERWTSPKGIEIGGPKSFGLDHLEYKPLGKFVKPVSVIDEYDGKAEGP</sequence>
<dbReference type="InterPro" id="IPR008040">
    <property type="entry name" value="Hydant_A_N"/>
</dbReference>
<dbReference type="SUPFAM" id="SSF160991">
    <property type="entry name" value="CV3147-like"/>
    <property type="match status" value="1"/>
</dbReference>
<evidence type="ECO:0000256" key="1">
    <source>
        <dbReference type="SAM" id="MobiDB-lite"/>
    </source>
</evidence>
<dbReference type="Pfam" id="PF05378">
    <property type="entry name" value="Hydant_A_N"/>
    <property type="match status" value="1"/>
</dbReference>
<name>A0A6G1IXC5_9PLEO</name>
<dbReference type="SUPFAM" id="SSF53067">
    <property type="entry name" value="Actin-like ATPase domain"/>
    <property type="match status" value="2"/>
</dbReference>
<accession>A0A6G1IXC5</accession>
<dbReference type="Gene3D" id="3.30.420.40">
    <property type="match status" value="1"/>
</dbReference>
<feature type="domain" description="S-Me-THD N-terminal" evidence="4">
    <location>
        <begin position="602"/>
        <end position="765"/>
    </location>
</feature>
<dbReference type="GO" id="GO:0016787">
    <property type="term" value="F:hydrolase activity"/>
    <property type="evidence" value="ECO:0007669"/>
    <property type="project" value="InterPro"/>
</dbReference>
<dbReference type="AlphaFoldDB" id="A0A6G1IXC5"/>
<evidence type="ECO:0000259" key="4">
    <source>
        <dbReference type="Pfam" id="PF06032"/>
    </source>
</evidence>
<dbReference type="Gene3D" id="2.40.390.10">
    <property type="entry name" value="CV3147-like"/>
    <property type="match status" value="1"/>
</dbReference>
<evidence type="ECO:0000313" key="6">
    <source>
        <dbReference type="EMBL" id="KAF2682591.1"/>
    </source>
</evidence>
<dbReference type="InterPro" id="IPR010318">
    <property type="entry name" value="S-Me-THD_N"/>
</dbReference>
<feature type="domain" description="S-Me-THD-like C-terminal" evidence="5">
    <location>
        <begin position="769"/>
        <end position="978"/>
    </location>
</feature>
<feature type="domain" description="Hydantoinase/oxoprolinase N-terminal" evidence="3">
    <location>
        <begin position="6"/>
        <end position="186"/>
    </location>
</feature>
<evidence type="ECO:0000259" key="3">
    <source>
        <dbReference type="Pfam" id="PF05378"/>
    </source>
</evidence>
<dbReference type="InterPro" id="IPR048350">
    <property type="entry name" value="S-Me-THD-like_C"/>
</dbReference>
<dbReference type="InterPro" id="IPR045079">
    <property type="entry name" value="Oxoprolinase-like"/>
</dbReference>
<dbReference type="InterPro" id="IPR027479">
    <property type="entry name" value="S-Me-THD_N_sf"/>
</dbReference>
<dbReference type="Pfam" id="PF01968">
    <property type="entry name" value="Hydantoinase_A"/>
    <property type="match status" value="1"/>
</dbReference>
<organism evidence="6 7">
    <name type="scientific">Lentithecium fluviatile CBS 122367</name>
    <dbReference type="NCBI Taxonomy" id="1168545"/>
    <lineage>
        <taxon>Eukaryota</taxon>
        <taxon>Fungi</taxon>
        <taxon>Dikarya</taxon>
        <taxon>Ascomycota</taxon>
        <taxon>Pezizomycotina</taxon>
        <taxon>Dothideomycetes</taxon>
        <taxon>Pleosporomycetidae</taxon>
        <taxon>Pleosporales</taxon>
        <taxon>Massarineae</taxon>
        <taxon>Lentitheciaceae</taxon>
        <taxon>Lentithecium</taxon>
    </lineage>
</organism>
<keyword evidence="7" id="KW-1185">Reference proteome</keyword>
<dbReference type="Pfam" id="PF06032">
    <property type="entry name" value="S-Me-THD_N"/>
    <property type="match status" value="1"/>
</dbReference>
<dbReference type="OrthoDB" id="5404895at2759"/>
<protein>
    <submittedName>
        <fullName evidence="6">DUF917-domain-containing protein</fullName>
    </submittedName>
</protein>
<dbReference type="FunFam" id="2.40.390.10:FF:000002">
    <property type="entry name" value="ACR027Cp"/>
    <property type="match status" value="1"/>
</dbReference>
<dbReference type="InterPro" id="IPR024071">
    <property type="entry name" value="S-Me-THD_C_sf"/>
</dbReference>
<evidence type="ECO:0000259" key="5">
    <source>
        <dbReference type="Pfam" id="PF20906"/>
    </source>
</evidence>